<dbReference type="PANTHER" id="PTHR32347">
    <property type="entry name" value="EFFLUX SYSTEM COMPONENT YKNX-RELATED"/>
    <property type="match status" value="1"/>
</dbReference>
<feature type="domain" description="YbhG-like alpha-helical hairpin" evidence="7">
    <location>
        <begin position="106"/>
        <end position="234"/>
    </location>
</feature>
<evidence type="ECO:0000259" key="8">
    <source>
        <dbReference type="Pfam" id="PF25954"/>
    </source>
</evidence>
<evidence type="ECO:0000256" key="1">
    <source>
        <dbReference type="ARBA" id="ARBA00004196"/>
    </source>
</evidence>
<comment type="caution">
    <text evidence="9">The sequence shown here is derived from an EMBL/GenBank/DDBJ whole genome shotgun (WGS) entry which is preliminary data.</text>
</comment>
<feature type="coiled-coil region" evidence="4">
    <location>
        <begin position="212"/>
        <end position="239"/>
    </location>
</feature>
<evidence type="ECO:0000313" key="10">
    <source>
        <dbReference type="Proteomes" id="UP000265882"/>
    </source>
</evidence>
<keyword evidence="6" id="KW-0812">Transmembrane</keyword>
<dbReference type="Gene3D" id="1.10.287.470">
    <property type="entry name" value="Helix hairpin bin"/>
    <property type="match status" value="1"/>
</dbReference>
<keyword evidence="6" id="KW-1133">Transmembrane helix</keyword>
<dbReference type="SUPFAM" id="SSF111369">
    <property type="entry name" value="HlyD-like secretion proteins"/>
    <property type="match status" value="2"/>
</dbReference>
<protein>
    <submittedName>
        <fullName evidence="9">HlyD family efflux transporter periplasmic adaptor subunit</fullName>
    </submittedName>
</protein>
<evidence type="ECO:0000256" key="5">
    <source>
        <dbReference type="SAM" id="MobiDB-lite"/>
    </source>
</evidence>
<comment type="similarity">
    <text evidence="2">Belongs to the membrane fusion protein (MFP) (TC 8.A.1) family.</text>
</comment>
<proteinExistence type="inferred from homology"/>
<dbReference type="Pfam" id="PF25881">
    <property type="entry name" value="HH_YBHG"/>
    <property type="match status" value="1"/>
</dbReference>
<keyword evidence="6" id="KW-0472">Membrane</keyword>
<evidence type="ECO:0000256" key="6">
    <source>
        <dbReference type="SAM" id="Phobius"/>
    </source>
</evidence>
<keyword evidence="3 4" id="KW-0175">Coiled coil</keyword>
<dbReference type="PANTHER" id="PTHR32347:SF23">
    <property type="entry name" value="BLL5650 PROTEIN"/>
    <property type="match status" value="1"/>
</dbReference>
<accession>A0A3A4NRP6</accession>
<dbReference type="InterPro" id="IPR058792">
    <property type="entry name" value="Beta-barrel_RND_2"/>
</dbReference>
<dbReference type="Pfam" id="PF25954">
    <property type="entry name" value="Beta-barrel_RND_2"/>
    <property type="match status" value="1"/>
</dbReference>
<evidence type="ECO:0000256" key="3">
    <source>
        <dbReference type="ARBA" id="ARBA00023054"/>
    </source>
</evidence>
<evidence type="ECO:0000313" key="9">
    <source>
        <dbReference type="EMBL" id="RJP21702.1"/>
    </source>
</evidence>
<dbReference type="GO" id="GO:0030313">
    <property type="term" value="C:cell envelope"/>
    <property type="evidence" value="ECO:0007669"/>
    <property type="project" value="UniProtKB-SubCell"/>
</dbReference>
<feature type="domain" description="CusB-like beta-barrel" evidence="8">
    <location>
        <begin position="272"/>
        <end position="357"/>
    </location>
</feature>
<evidence type="ECO:0000256" key="4">
    <source>
        <dbReference type="SAM" id="Coils"/>
    </source>
</evidence>
<dbReference type="Proteomes" id="UP000265882">
    <property type="component" value="Unassembled WGS sequence"/>
</dbReference>
<sequence length="369" mass="40491">MRSNRSTSRDCCRSGSREKNKSMSDKTKKRPILKIAVILAFFLVLGFIGLRMDFVTNRNNLRHLIVATGTIEATEVDIAAEIGGRILELAVKEGDHVKRGALIAQLDTSLLEAEVLRARGLLESARSALRDLEAGARTQELSQARARVELAKAKMALDEAEWRRARDLHKEGVASQHQLDSAVANRDVSRGQYAVAVEELKLLEAGSRPDRIDAARAEVEQAEAALRLSEVRLEKARITAPLSGVVLVKNAEQGEVMSPGVPIVTVADLDDMWVKIYIDEVDIGKLKVGQQAVVRVDAFPARPFTGHITYIADEAEFTPKNIQTREDRVKLVFAVKVGIDNAGGLLKPGMYGDIELDSLSPGSQTQRQL</sequence>
<dbReference type="InterPro" id="IPR050465">
    <property type="entry name" value="UPF0194_transport"/>
</dbReference>
<evidence type="ECO:0000259" key="7">
    <source>
        <dbReference type="Pfam" id="PF25881"/>
    </source>
</evidence>
<feature type="compositionally biased region" description="Basic and acidic residues" evidence="5">
    <location>
        <begin position="7"/>
        <end position="25"/>
    </location>
</feature>
<dbReference type="Gene3D" id="2.40.30.170">
    <property type="match status" value="1"/>
</dbReference>
<comment type="subcellular location">
    <subcellularLocation>
        <location evidence="1">Cell envelope</location>
    </subcellularLocation>
</comment>
<dbReference type="InterPro" id="IPR059052">
    <property type="entry name" value="HH_YbhG-like"/>
</dbReference>
<dbReference type="EMBL" id="QZKU01000065">
    <property type="protein sequence ID" value="RJP21702.1"/>
    <property type="molecule type" value="Genomic_DNA"/>
</dbReference>
<dbReference type="AlphaFoldDB" id="A0A3A4NRP6"/>
<organism evidence="9 10">
    <name type="scientific">Abyssobacteria bacterium (strain SURF_5)</name>
    <dbReference type="NCBI Taxonomy" id="2093360"/>
    <lineage>
        <taxon>Bacteria</taxon>
        <taxon>Pseudomonadati</taxon>
        <taxon>Candidatus Hydrogenedentota</taxon>
        <taxon>Candidatus Abyssobacteria</taxon>
    </lineage>
</organism>
<feature type="region of interest" description="Disordered" evidence="5">
    <location>
        <begin position="1"/>
        <end position="25"/>
    </location>
</feature>
<dbReference type="Gene3D" id="2.40.50.100">
    <property type="match status" value="2"/>
</dbReference>
<reference evidence="9 10" key="1">
    <citation type="journal article" date="2017" name="ISME J.">
        <title>Energy and carbon metabolisms in a deep terrestrial subsurface fluid microbial community.</title>
        <authorList>
            <person name="Momper L."/>
            <person name="Jungbluth S.P."/>
            <person name="Lee M.D."/>
            <person name="Amend J.P."/>
        </authorList>
    </citation>
    <scope>NUCLEOTIDE SEQUENCE [LARGE SCALE GENOMIC DNA]</scope>
    <source>
        <strain evidence="9">SURF_5</strain>
    </source>
</reference>
<name>A0A3A4NRP6_ABYX5</name>
<dbReference type="FunFam" id="2.40.30.170:FF:000010">
    <property type="entry name" value="Efflux RND transporter periplasmic adaptor subunit"/>
    <property type="match status" value="1"/>
</dbReference>
<gene>
    <name evidence="9" type="ORF">C4520_09260</name>
</gene>
<feature type="transmembrane region" description="Helical" evidence="6">
    <location>
        <begin position="31"/>
        <end position="50"/>
    </location>
</feature>
<evidence type="ECO:0000256" key="2">
    <source>
        <dbReference type="ARBA" id="ARBA00009477"/>
    </source>
</evidence>